<dbReference type="EMBL" id="DS028094">
    <property type="protein sequence ID" value="KMP04095.1"/>
    <property type="molecule type" value="Genomic_DNA"/>
</dbReference>
<dbReference type="AlphaFoldDB" id="A0A0J6Y8R3"/>
<evidence type="ECO:0000313" key="3">
    <source>
        <dbReference type="Proteomes" id="UP000054565"/>
    </source>
</evidence>
<proteinExistence type="predicted"/>
<dbReference type="Proteomes" id="UP000054565">
    <property type="component" value="Unassembled WGS sequence"/>
</dbReference>
<reference evidence="3" key="1">
    <citation type="journal article" date="2010" name="Genome Res.">
        <title>Population genomic sequencing of Coccidioides fungi reveals recent hybridization and transposon control.</title>
        <authorList>
            <person name="Neafsey D.E."/>
            <person name="Barker B.M."/>
            <person name="Sharpton T.J."/>
            <person name="Stajich J.E."/>
            <person name="Park D.J."/>
            <person name="Whiston E."/>
            <person name="Hung C.-Y."/>
            <person name="McMahan C."/>
            <person name="White J."/>
            <person name="Sykes S."/>
            <person name="Heiman D."/>
            <person name="Young S."/>
            <person name="Zeng Q."/>
            <person name="Abouelleil A."/>
            <person name="Aftuck L."/>
            <person name="Bessette D."/>
            <person name="Brown A."/>
            <person name="FitzGerald M."/>
            <person name="Lui A."/>
            <person name="Macdonald J.P."/>
            <person name="Priest M."/>
            <person name="Orbach M.J."/>
            <person name="Galgiani J.N."/>
            <person name="Kirkland T.N."/>
            <person name="Cole G.T."/>
            <person name="Birren B.W."/>
            <person name="Henn M.R."/>
            <person name="Taylor J.W."/>
            <person name="Rounsley S.D."/>
        </authorList>
    </citation>
    <scope>NUCLEOTIDE SEQUENCE [LARGE SCALE GENOMIC DNA]</scope>
    <source>
        <strain evidence="3">RMSCC 2394</strain>
    </source>
</reference>
<feature type="compositionally biased region" description="Polar residues" evidence="1">
    <location>
        <begin position="94"/>
        <end position="108"/>
    </location>
</feature>
<protein>
    <submittedName>
        <fullName evidence="2">Uncharacterized protein</fullName>
    </submittedName>
</protein>
<sequence>MDVVWRGPKYSGLGSYVSVHRYNQKLKSPDQKEEIEAWMQNSGPGGNTDTQVDPMLQTKTADSQWGLGGSVDRTEAIWREGVTSLDEDGVEGSAAQSGLSQTLFESDN</sequence>
<name>A0A0J6Y8R3_COCIT</name>
<feature type="region of interest" description="Disordered" evidence="1">
    <location>
        <begin position="84"/>
        <end position="108"/>
    </location>
</feature>
<evidence type="ECO:0000313" key="2">
    <source>
        <dbReference type="EMBL" id="KMP04095.1"/>
    </source>
</evidence>
<organism evidence="2 3">
    <name type="scientific">Coccidioides immitis RMSCC 2394</name>
    <dbReference type="NCBI Taxonomy" id="404692"/>
    <lineage>
        <taxon>Eukaryota</taxon>
        <taxon>Fungi</taxon>
        <taxon>Dikarya</taxon>
        <taxon>Ascomycota</taxon>
        <taxon>Pezizomycotina</taxon>
        <taxon>Eurotiomycetes</taxon>
        <taxon>Eurotiomycetidae</taxon>
        <taxon>Onygenales</taxon>
        <taxon>Onygenaceae</taxon>
        <taxon>Coccidioides</taxon>
    </lineage>
</organism>
<gene>
    <name evidence="2" type="ORF">CIRG_03786</name>
</gene>
<evidence type="ECO:0000256" key="1">
    <source>
        <dbReference type="SAM" id="MobiDB-lite"/>
    </source>
</evidence>
<accession>A0A0J6Y8R3</accession>